<dbReference type="PRINTS" id="PR00237">
    <property type="entry name" value="GPCRRHODOPSN"/>
</dbReference>
<accession>A0AAD9R4T5</accession>
<feature type="transmembrane region" description="Helical" evidence="6">
    <location>
        <begin position="166"/>
        <end position="190"/>
    </location>
</feature>
<evidence type="ECO:0000313" key="9">
    <source>
        <dbReference type="Proteomes" id="UP001249851"/>
    </source>
</evidence>
<keyword evidence="2 5" id="KW-0812">Transmembrane</keyword>
<proteinExistence type="inferred from homology"/>
<reference evidence="8" key="2">
    <citation type="journal article" date="2023" name="Science">
        <title>Genomic signatures of disease resistance in endangered staghorn corals.</title>
        <authorList>
            <person name="Vollmer S.V."/>
            <person name="Selwyn J.D."/>
            <person name="Despard B.A."/>
            <person name="Roesel C.L."/>
        </authorList>
    </citation>
    <scope>NUCLEOTIDE SEQUENCE</scope>
    <source>
        <strain evidence="8">K2</strain>
    </source>
</reference>
<evidence type="ECO:0000256" key="4">
    <source>
        <dbReference type="ARBA" id="ARBA00023136"/>
    </source>
</evidence>
<comment type="similarity">
    <text evidence="5">Belongs to the G-protein coupled receptor 1 family.</text>
</comment>
<dbReference type="PROSITE" id="PS00237">
    <property type="entry name" value="G_PROTEIN_RECEP_F1_1"/>
    <property type="match status" value="1"/>
</dbReference>
<reference evidence="8" key="1">
    <citation type="journal article" date="2023" name="G3 (Bethesda)">
        <title>Whole genome assembly and annotation of the endangered Caribbean coral Acropora cervicornis.</title>
        <authorList>
            <person name="Selwyn J.D."/>
            <person name="Vollmer S.V."/>
        </authorList>
    </citation>
    <scope>NUCLEOTIDE SEQUENCE</scope>
    <source>
        <strain evidence="8">K2</strain>
    </source>
</reference>
<feature type="transmembrane region" description="Helical" evidence="6">
    <location>
        <begin position="79"/>
        <end position="100"/>
    </location>
</feature>
<feature type="transmembrane region" description="Helical" evidence="6">
    <location>
        <begin position="6"/>
        <end position="30"/>
    </location>
</feature>
<evidence type="ECO:0000256" key="2">
    <source>
        <dbReference type="ARBA" id="ARBA00022692"/>
    </source>
</evidence>
<feature type="transmembrane region" description="Helical" evidence="6">
    <location>
        <begin position="42"/>
        <end position="59"/>
    </location>
</feature>
<dbReference type="Gene3D" id="1.20.1070.10">
    <property type="entry name" value="Rhodopsin 7-helix transmembrane proteins"/>
    <property type="match status" value="1"/>
</dbReference>
<dbReference type="Proteomes" id="UP001249851">
    <property type="component" value="Unassembled WGS sequence"/>
</dbReference>
<dbReference type="InterPro" id="IPR000276">
    <property type="entry name" value="GPCR_Rhodpsn"/>
</dbReference>
<name>A0AAD9R4T5_ACRCE</name>
<comment type="caution">
    <text evidence="8">The sequence shown here is derived from an EMBL/GenBank/DDBJ whole genome shotgun (WGS) entry which is preliminary data.</text>
</comment>
<dbReference type="CDD" id="cd00637">
    <property type="entry name" value="7tm_classA_rhodopsin-like"/>
    <property type="match status" value="1"/>
</dbReference>
<evidence type="ECO:0000256" key="3">
    <source>
        <dbReference type="ARBA" id="ARBA00022989"/>
    </source>
</evidence>
<dbReference type="EMBL" id="JARQWQ010000003">
    <property type="protein sequence ID" value="KAK2572845.1"/>
    <property type="molecule type" value="Genomic_DNA"/>
</dbReference>
<evidence type="ECO:0000313" key="8">
    <source>
        <dbReference type="EMBL" id="KAK2572845.1"/>
    </source>
</evidence>
<dbReference type="Pfam" id="PF00001">
    <property type="entry name" value="7tm_1"/>
    <property type="match status" value="1"/>
</dbReference>
<dbReference type="GO" id="GO:0016020">
    <property type="term" value="C:membrane"/>
    <property type="evidence" value="ECO:0007669"/>
    <property type="project" value="UniProtKB-SubCell"/>
</dbReference>
<sequence length="304" mass="34712">MGFEMILQVLFCLIAAASFSSNLFFCIVLVTKRSMLKKPHNIVLFSLAVTDLLTGYVIPKAEYPIPTGLHGQVFCRLLANRYLLFLMGKVSILLAACLALERWYCVLRPMQYRNMFSRKRVFIYVTLMLIVTCILSMNKFFENSVVKDKCITKNALYGKYGTRAFIVAYSSLAFYIPCFITWFTFAHISLHFPSFQGQTRESVNKKRRQRALLRMCAITAVALTICGFPAQTIYLLSPFDITKIGSPLHKGFNALLLLHSCMNPLIYWLTNKEYRKEFKKMLGCNKGVVSPETEMNTADTHGES</sequence>
<evidence type="ECO:0000259" key="7">
    <source>
        <dbReference type="PROSITE" id="PS50262"/>
    </source>
</evidence>
<dbReference type="InterPro" id="IPR017452">
    <property type="entry name" value="GPCR_Rhodpsn_7TM"/>
</dbReference>
<dbReference type="AlphaFoldDB" id="A0AAD9R4T5"/>
<keyword evidence="5" id="KW-0675">Receptor</keyword>
<feature type="transmembrane region" description="Helical" evidence="6">
    <location>
        <begin position="211"/>
        <end position="231"/>
    </location>
</feature>
<comment type="subcellular location">
    <subcellularLocation>
        <location evidence="1">Membrane</location>
    </subcellularLocation>
</comment>
<evidence type="ECO:0000256" key="1">
    <source>
        <dbReference type="ARBA" id="ARBA00004370"/>
    </source>
</evidence>
<feature type="transmembrane region" description="Helical" evidence="6">
    <location>
        <begin position="121"/>
        <end position="141"/>
    </location>
</feature>
<keyword evidence="3 6" id="KW-1133">Transmembrane helix</keyword>
<evidence type="ECO:0000256" key="6">
    <source>
        <dbReference type="SAM" id="Phobius"/>
    </source>
</evidence>
<keyword evidence="5" id="KW-0807">Transducer</keyword>
<organism evidence="8 9">
    <name type="scientific">Acropora cervicornis</name>
    <name type="common">Staghorn coral</name>
    <dbReference type="NCBI Taxonomy" id="6130"/>
    <lineage>
        <taxon>Eukaryota</taxon>
        <taxon>Metazoa</taxon>
        <taxon>Cnidaria</taxon>
        <taxon>Anthozoa</taxon>
        <taxon>Hexacorallia</taxon>
        <taxon>Scleractinia</taxon>
        <taxon>Astrocoeniina</taxon>
        <taxon>Acroporidae</taxon>
        <taxon>Acropora</taxon>
    </lineage>
</organism>
<feature type="domain" description="G-protein coupled receptors family 1 profile" evidence="7">
    <location>
        <begin position="21"/>
        <end position="267"/>
    </location>
</feature>
<keyword evidence="5" id="KW-0297">G-protein coupled receptor</keyword>
<keyword evidence="9" id="KW-1185">Reference proteome</keyword>
<gene>
    <name evidence="8" type="ORF">P5673_001845</name>
</gene>
<dbReference type="PANTHER" id="PTHR45698">
    <property type="entry name" value="TRACE AMINE-ASSOCIATED RECEPTOR 19N-RELATED"/>
    <property type="match status" value="1"/>
</dbReference>
<dbReference type="GO" id="GO:0004930">
    <property type="term" value="F:G protein-coupled receptor activity"/>
    <property type="evidence" value="ECO:0007669"/>
    <property type="project" value="UniProtKB-KW"/>
</dbReference>
<dbReference type="PROSITE" id="PS50262">
    <property type="entry name" value="G_PROTEIN_RECEP_F1_2"/>
    <property type="match status" value="1"/>
</dbReference>
<feature type="transmembrane region" description="Helical" evidence="6">
    <location>
        <begin position="251"/>
        <end position="270"/>
    </location>
</feature>
<dbReference type="PANTHER" id="PTHR45698:SF1">
    <property type="entry name" value="TRACE AMINE-ASSOCIATED RECEPTOR 13C-LIKE"/>
    <property type="match status" value="1"/>
</dbReference>
<keyword evidence="4 6" id="KW-0472">Membrane</keyword>
<dbReference type="SUPFAM" id="SSF81321">
    <property type="entry name" value="Family A G protein-coupled receptor-like"/>
    <property type="match status" value="1"/>
</dbReference>
<protein>
    <submittedName>
        <fullName evidence="8">Rhodopsin</fullName>
    </submittedName>
</protein>
<evidence type="ECO:0000256" key="5">
    <source>
        <dbReference type="RuleBase" id="RU000688"/>
    </source>
</evidence>